<dbReference type="Proteomes" id="UP001498398">
    <property type="component" value="Unassembled WGS sequence"/>
</dbReference>
<comment type="caution">
    <text evidence="1">The sequence shown here is derived from an EMBL/GenBank/DDBJ whole genome shotgun (WGS) entry which is preliminary data.</text>
</comment>
<proteinExistence type="predicted"/>
<gene>
    <name evidence="1" type="ORF">VKT23_008227</name>
</gene>
<name>A0ABR1JM95_9AGAR</name>
<evidence type="ECO:0000313" key="2">
    <source>
        <dbReference type="Proteomes" id="UP001498398"/>
    </source>
</evidence>
<dbReference type="EMBL" id="JBANRG010000012">
    <property type="protein sequence ID" value="KAK7461795.1"/>
    <property type="molecule type" value="Genomic_DNA"/>
</dbReference>
<sequence>MPHAITSTAAISHYQRYQLYLQWYFSIGTSLGTGPFDFKAGTNFTNHAADTINDDIHDHVFSLYIHFAGLNIREEKPDSDLTNFDGHVWYNRGTLYAFIHVLPALAQVLDMMFIITSSTVTVTSKCMDHDKGQSNPQRTGVS</sequence>
<protein>
    <submittedName>
        <fullName evidence="1">Uncharacterized protein</fullName>
    </submittedName>
</protein>
<keyword evidence="2" id="KW-1185">Reference proteome</keyword>
<reference evidence="1 2" key="1">
    <citation type="submission" date="2024-01" db="EMBL/GenBank/DDBJ databases">
        <title>A draft genome for the cacao thread blight pathogen Marasmiellus scandens.</title>
        <authorList>
            <person name="Baruah I.K."/>
            <person name="Leung J."/>
            <person name="Bukari Y."/>
            <person name="Amoako-Attah I."/>
            <person name="Meinhardt L.W."/>
            <person name="Bailey B.A."/>
            <person name="Cohen S.P."/>
        </authorList>
    </citation>
    <scope>NUCLEOTIDE SEQUENCE [LARGE SCALE GENOMIC DNA]</scope>
    <source>
        <strain evidence="1 2">GH-19</strain>
    </source>
</reference>
<organism evidence="1 2">
    <name type="scientific">Marasmiellus scandens</name>
    <dbReference type="NCBI Taxonomy" id="2682957"/>
    <lineage>
        <taxon>Eukaryota</taxon>
        <taxon>Fungi</taxon>
        <taxon>Dikarya</taxon>
        <taxon>Basidiomycota</taxon>
        <taxon>Agaricomycotina</taxon>
        <taxon>Agaricomycetes</taxon>
        <taxon>Agaricomycetidae</taxon>
        <taxon>Agaricales</taxon>
        <taxon>Marasmiineae</taxon>
        <taxon>Omphalotaceae</taxon>
        <taxon>Marasmiellus</taxon>
    </lineage>
</organism>
<evidence type="ECO:0000313" key="1">
    <source>
        <dbReference type="EMBL" id="KAK7461795.1"/>
    </source>
</evidence>
<accession>A0ABR1JM95</accession>